<feature type="transmembrane region" description="Helical" evidence="1">
    <location>
        <begin position="231"/>
        <end position="251"/>
    </location>
</feature>
<dbReference type="PANTHER" id="PTHR23071:SF1">
    <property type="entry name" value="GPI ETHANOLAMINE PHOSPHATE TRANSFERASE 3"/>
    <property type="match status" value="1"/>
</dbReference>
<evidence type="ECO:0000313" key="3">
    <source>
        <dbReference type="Proteomes" id="UP000887575"/>
    </source>
</evidence>
<sequence length="257" mass="28249">MTFKSINRAETASATRLTQAFVSLELFAVYFNWALDLTQHNDDNVKFALLVTSWVVYGIFGLVLLINIFTKASATNETSALGLNLNILHSLIPVLLLLLGDGMAPGVAIFTFLTLRLPTVVHHELLQAADTLLLALGFYFLGHSPTLTAIPWTAAFVGISGAWGWRILPALLILSHLYASTLLVCARLLIQQPVNTSLLIATVAVRALASSAACAILRRHLMVWKIFAPRFIFESIGFLVLLGVVSIFSFLRRRFIV</sequence>
<protein>
    <submittedName>
        <fullName evidence="4">GPI ethanolamine phosphate transferase 2 C-terminal domain-containing protein</fullName>
    </submittedName>
</protein>
<dbReference type="GO" id="GO:0005789">
    <property type="term" value="C:endoplasmic reticulum membrane"/>
    <property type="evidence" value="ECO:0007669"/>
    <property type="project" value="TreeGrafter"/>
</dbReference>
<feature type="transmembrane region" description="Helical" evidence="1">
    <location>
        <begin position="17"/>
        <end position="35"/>
    </location>
</feature>
<reference evidence="4" key="1">
    <citation type="submission" date="2024-02" db="UniProtKB">
        <authorList>
            <consortium name="WormBaseParasite"/>
        </authorList>
    </citation>
    <scope>IDENTIFICATION</scope>
</reference>
<accession>A0AAF3F5H0</accession>
<dbReference type="GO" id="GO:0051377">
    <property type="term" value="F:mannose-ethanolamine phosphotransferase activity"/>
    <property type="evidence" value="ECO:0007669"/>
    <property type="project" value="TreeGrafter"/>
</dbReference>
<dbReference type="Pfam" id="PF19316">
    <property type="entry name" value="PIGO_PIGG"/>
    <property type="match status" value="1"/>
</dbReference>
<dbReference type="GO" id="GO:0006506">
    <property type="term" value="P:GPI anchor biosynthetic process"/>
    <property type="evidence" value="ECO:0007669"/>
    <property type="project" value="InterPro"/>
</dbReference>
<dbReference type="Proteomes" id="UP000887575">
    <property type="component" value="Unassembled WGS sequence"/>
</dbReference>
<keyword evidence="3" id="KW-1185">Reference proteome</keyword>
<evidence type="ECO:0000259" key="2">
    <source>
        <dbReference type="Pfam" id="PF19316"/>
    </source>
</evidence>
<feature type="transmembrane region" description="Helical" evidence="1">
    <location>
        <begin position="90"/>
        <end position="113"/>
    </location>
</feature>
<dbReference type="PANTHER" id="PTHR23071">
    <property type="entry name" value="PHOSPHATIDYLINOSITOL GLYCAN"/>
    <property type="match status" value="1"/>
</dbReference>
<dbReference type="AlphaFoldDB" id="A0AAF3F5H0"/>
<feature type="transmembrane region" description="Helical" evidence="1">
    <location>
        <begin position="162"/>
        <end position="186"/>
    </location>
</feature>
<evidence type="ECO:0000256" key="1">
    <source>
        <dbReference type="SAM" id="Phobius"/>
    </source>
</evidence>
<dbReference type="WBParaSite" id="MBELARI_LOCUS21878">
    <property type="protein sequence ID" value="MBELARI_LOCUS21878"/>
    <property type="gene ID" value="MBELARI_LOCUS21878"/>
</dbReference>
<keyword evidence="1" id="KW-0812">Transmembrane</keyword>
<evidence type="ECO:0000313" key="4">
    <source>
        <dbReference type="WBParaSite" id="MBELARI_LOCUS21878"/>
    </source>
</evidence>
<keyword evidence="1" id="KW-1133">Transmembrane helix</keyword>
<keyword evidence="1" id="KW-0472">Membrane</keyword>
<feature type="transmembrane region" description="Helical" evidence="1">
    <location>
        <begin position="47"/>
        <end position="70"/>
    </location>
</feature>
<dbReference type="InterPro" id="IPR045687">
    <property type="entry name" value="PIGG/GPI7_C"/>
</dbReference>
<feature type="domain" description="GPI ethanolamine phosphate transferase 2 C-terminal" evidence="2">
    <location>
        <begin position="47"/>
        <end position="233"/>
    </location>
</feature>
<dbReference type="InterPro" id="IPR039524">
    <property type="entry name" value="PIGO/GPI13"/>
</dbReference>
<organism evidence="3 4">
    <name type="scientific">Mesorhabditis belari</name>
    <dbReference type="NCBI Taxonomy" id="2138241"/>
    <lineage>
        <taxon>Eukaryota</taxon>
        <taxon>Metazoa</taxon>
        <taxon>Ecdysozoa</taxon>
        <taxon>Nematoda</taxon>
        <taxon>Chromadorea</taxon>
        <taxon>Rhabditida</taxon>
        <taxon>Rhabditina</taxon>
        <taxon>Rhabditomorpha</taxon>
        <taxon>Rhabditoidea</taxon>
        <taxon>Rhabditidae</taxon>
        <taxon>Mesorhabditinae</taxon>
        <taxon>Mesorhabditis</taxon>
    </lineage>
</organism>
<proteinExistence type="predicted"/>
<name>A0AAF3F5H0_9BILA</name>